<dbReference type="GO" id="GO:0085029">
    <property type="term" value="P:extracellular matrix assembly"/>
    <property type="evidence" value="ECO:0007669"/>
    <property type="project" value="TreeGrafter"/>
</dbReference>
<evidence type="ECO:0000256" key="2">
    <source>
        <dbReference type="ARBA" id="ARBA00022475"/>
    </source>
</evidence>
<dbReference type="PANTHER" id="PTHR22913:SF12">
    <property type="entry name" value="MANNURONAN SYNTHASE"/>
    <property type="match status" value="1"/>
</dbReference>
<accession>A7IW14</accession>
<evidence type="ECO:0000313" key="8">
    <source>
        <dbReference type="Proteomes" id="UP000202419"/>
    </source>
</evidence>
<evidence type="ECO:0000256" key="4">
    <source>
        <dbReference type="ARBA" id="ARBA00022679"/>
    </source>
</evidence>
<feature type="transmembrane region" description="Helical" evidence="6">
    <location>
        <begin position="436"/>
        <end position="456"/>
    </location>
</feature>
<gene>
    <name evidence="7" type="primary">B139R</name>
    <name evidence="7" type="ORF">NY2A_B139R</name>
</gene>
<feature type="transmembrane region" description="Helical" evidence="6">
    <location>
        <begin position="39"/>
        <end position="66"/>
    </location>
</feature>
<organism evidence="7 8">
    <name type="scientific">Paramecium bursaria Chlorella virus NY2A</name>
    <name type="common">PBCV-NY2A</name>
    <dbReference type="NCBI Taxonomy" id="46021"/>
    <lineage>
        <taxon>Viruses</taxon>
        <taxon>Varidnaviria</taxon>
        <taxon>Bamfordvirae</taxon>
        <taxon>Nucleocytoviricota</taxon>
        <taxon>Megaviricetes</taxon>
        <taxon>Algavirales</taxon>
        <taxon>Phycodnaviridae</taxon>
        <taxon>Chlorovirus</taxon>
        <taxon>Chlorovirus americanus</taxon>
    </lineage>
</organism>
<dbReference type="OrthoDB" id="37792at10239"/>
<name>A7IW14_PBCVN</name>
<dbReference type="GO" id="GO:0050501">
    <property type="term" value="F:hyaluronan synthase activity"/>
    <property type="evidence" value="ECO:0007669"/>
    <property type="project" value="TreeGrafter"/>
</dbReference>
<dbReference type="PANTHER" id="PTHR22913">
    <property type="entry name" value="HYALURONAN SYNTHASE"/>
    <property type="match status" value="1"/>
</dbReference>
<feature type="transmembrane region" description="Helical" evidence="6">
    <location>
        <begin position="468"/>
        <end position="491"/>
    </location>
</feature>
<feature type="transmembrane region" description="Helical" evidence="6">
    <location>
        <begin position="12"/>
        <end position="33"/>
    </location>
</feature>
<comment type="subcellular location">
    <subcellularLocation>
        <location evidence="1">Cell membrane</location>
    </subcellularLocation>
</comment>
<keyword evidence="6" id="KW-0812">Transmembrane</keyword>
<dbReference type="SUPFAM" id="SSF53448">
    <property type="entry name" value="Nucleotide-diphospho-sugar transferases"/>
    <property type="match status" value="1"/>
</dbReference>
<evidence type="ECO:0000313" key="7">
    <source>
        <dbReference type="EMBL" id="ABT14538.1"/>
    </source>
</evidence>
<dbReference type="GO" id="GO:0005886">
    <property type="term" value="C:plasma membrane"/>
    <property type="evidence" value="ECO:0007669"/>
    <property type="project" value="UniProtKB-SubCell"/>
</dbReference>
<keyword evidence="2" id="KW-1003">Cell membrane</keyword>
<evidence type="ECO:0000256" key="1">
    <source>
        <dbReference type="ARBA" id="ARBA00004236"/>
    </source>
</evidence>
<proteinExistence type="predicted"/>
<keyword evidence="6" id="KW-1133">Transmembrane helix</keyword>
<dbReference type="InterPro" id="IPR029044">
    <property type="entry name" value="Nucleotide-diphossugar_trans"/>
</dbReference>
<dbReference type="GO" id="GO:0030213">
    <property type="term" value="P:hyaluronan biosynthetic process"/>
    <property type="evidence" value="ECO:0007669"/>
    <property type="project" value="TreeGrafter"/>
</dbReference>
<dbReference type="Gene3D" id="3.90.550.10">
    <property type="entry name" value="Spore Coat Polysaccharide Biosynthesis Protein SpsA, Chain A"/>
    <property type="match status" value="1"/>
</dbReference>
<keyword evidence="3" id="KW-0328">Glycosyltransferase</keyword>
<protein>
    <submittedName>
        <fullName evidence="7">Uncharacterized protein B139R</fullName>
    </submittedName>
</protein>
<dbReference type="RefSeq" id="YP_001497335.1">
    <property type="nucleotide sequence ID" value="NC_009898.1"/>
</dbReference>
<dbReference type="GeneID" id="5659411"/>
<sequence>MDLQSFVVKLQSLILALFLIALNGALISTSIIFKKEGYWWIYTIILMIPVTMKLYYVLINILFAILKLGYYKEKHPFVYDKTKKFFTLVPAYREDKTELLNTLNSVKEQNEIEDSNTIVVICDGDFEAAAAAREIFDDGISFDISEAYHDWRNEPNDVELRKGVWNNINYILIVKKRNVGKRDSLVIVRTLAYNQLNNTSDYALKMKPQLINVWNNNMPKAEYIIGTDADTHYKKDAFIKMLNDIDGSGADGAVGYIHVDNVKSGFWVWYQRIEYAIAQHIRRMAQSRVYERVSCLSGAFQILRINTTCTTEILKKFNTPPNDYILYSLLVSLFSEDRRHCLEALRINNKLRFRQVIDAVSFTTPPVSLSVFLSQRRRWSLGASFNEAFMALSVNTNIFERFWGLVDGFVLACIPFYVFSIVMLLFIVITDFKITMLYFGITMIANWIIDLSIAVWSPAIPVEEKKYFPLQFIVFIIGAPWVCLSMFIYTFSTSYKIKWGKTTVKESI</sequence>
<feature type="transmembrane region" description="Helical" evidence="6">
    <location>
        <begin position="409"/>
        <end position="429"/>
    </location>
</feature>
<organismHost>
    <name type="scientific">Chlorella</name>
    <dbReference type="NCBI Taxonomy" id="3071"/>
</organismHost>
<keyword evidence="4" id="KW-0808">Transferase</keyword>
<dbReference type="KEGG" id="vg:5659411"/>
<reference evidence="7 8" key="1">
    <citation type="journal article" date="2007" name="Virology">
        <title>Sequence and annotation of the 369-kb NY-2A and the 345-kb AR158 viruses that infect Chlorella NC64A.</title>
        <authorList>
            <person name="Fitzgerald L.A."/>
            <person name="Graves M.V."/>
            <person name="Li X."/>
            <person name="Feldblyum T."/>
            <person name="Nierman W.C."/>
            <person name="Van Etten J.L."/>
        </authorList>
    </citation>
    <scope>NUCLEOTIDE SEQUENCE [LARGE SCALE GENOMIC DNA]</scope>
    <source>
        <strain evidence="7 8">NY-2A</strain>
    </source>
</reference>
<evidence type="ECO:0000256" key="3">
    <source>
        <dbReference type="ARBA" id="ARBA00022676"/>
    </source>
</evidence>
<keyword evidence="5 6" id="KW-0472">Membrane</keyword>
<dbReference type="CAZy" id="GT2">
    <property type="family name" value="Glycosyltransferase Family 2"/>
</dbReference>
<evidence type="ECO:0000256" key="6">
    <source>
        <dbReference type="SAM" id="Phobius"/>
    </source>
</evidence>
<evidence type="ECO:0000256" key="5">
    <source>
        <dbReference type="ARBA" id="ARBA00023136"/>
    </source>
</evidence>
<dbReference type="Pfam" id="PF03142">
    <property type="entry name" value="Chitin_synth_2"/>
    <property type="match status" value="1"/>
</dbReference>
<keyword evidence="8" id="KW-1185">Reference proteome</keyword>
<dbReference type="EMBL" id="DQ491002">
    <property type="protein sequence ID" value="ABT14538.1"/>
    <property type="molecule type" value="Genomic_DNA"/>
</dbReference>
<dbReference type="Proteomes" id="UP000202419">
    <property type="component" value="Segment"/>
</dbReference>